<reference evidence="2" key="1">
    <citation type="submission" date="2019-08" db="EMBL/GenBank/DDBJ databases">
        <authorList>
            <person name="Kucharzyk K."/>
            <person name="Murdoch R.W."/>
            <person name="Higgins S."/>
            <person name="Loffler F."/>
        </authorList>
    </citation>
    <scope>NUCLEOTIDE SEQUENCE</scope>
</reference>
<evidence type="ECO:0000256" key="1">
    <source>
        <dbReference type="SAM" id="MobiDB-lite"/>
    </source>
</evidence>
<gene>
    <name evidence="2" type="ORF">SDC9_135291</name>
</gene>
<organism evidence="2">
    <name type="scientific">bioreactor metagenome</name>
    <dbReference type="NCBI Taxonomy" id="1076179"/>
    <lineage>
        <taxon>unclassified sequences</taxon>
        <taxon>metagenomes</taxon>
        <taxon>ecological metagenomes</taxon>
    </lineage>
</organism>
<name>A0A645DFC9_9ZZZZ</name>
<protein>
    <submittedName>
        <fullName evidence="2">Uncharacterized protein</fullName>
    </submittedName>
</protein>
<evidence type="ECO:0000313" key="2">
    <source>
        <dbReference type="EMBL" id="MPM88190.1"/>
    </source>
</evidence>
<sequence>MAYGRLCGEREDPGRQQGRVRRFEVVMDADVRHVVVVEAGPLQVGVVHREAQWPGQVQRRAGDRGQPDGGAGVVRDARGVEEDADRAGHAGQFLTAGCARSRPARCALSRPARCARWRW</sequence>
<accession>A0A645DFC9</accession>
<dbReference type="AlphaFoldDB" id="A0A645DFC9"/>
<proteinExistence type="predicted"/>
<dbReference type="EMBL" id="VSSQ01035854">
    <property type="protein sequence ID" value="MPM88190.1"/>
    <property type="molecule type" value="Genomic_DNA"/>
</dbReference>
<feature type="region of interest" description="Disordered" evidence="1">
    <location>
        <begin position="55"/>
        <end position="74"/>
    </location>
</feature>
<comment type="caution">
    <text evidence="2">The sequence shown here is derived from an EMBL/GenBank/DDBJ whole genome shotgun (WGS) entry which is preliminary data.</text>
</comment>